<gene>
    <name evidence="4" type="ORF">GTO87_03040</name>
</gene>
<dbReference type="PANTHER" id="PTHR34135:SF2">
    <property type="entry name" value="LYSOZYME"/>
    <property type="match status" value="1"/>
</dbReference>
<dbReference type="GO" id="GO:0009253">
    <property type="term" value="P:peptidoglycan catabolic process"/>
    <property type="evidence" value="ECO:0007669"/>
    <property type="project" value="InterPro"/>
</dbReference>
<accession>A0A7H9ENB5</accession>
<evidence type="ECO:0000259" key="3">
    <source>
        <dbReference type="PROSITE" id="PS51782"/>
    </source>
</evidence>
<proteinExistence type="inferred from homology"/>
<dbReference type="AlphaFoldDB" id="A0A7H9ENB5"/>
<dbReference type="InterPro" id="IPR017853">
    <property type="entry name" value="GH"/>
</dbReference>
<evidence type="ECO:0000313" key="4">
    <source>
        <dbReference type="EMBL" id="QLL78787.1"/>
    </source>
</evidence>
<organism evidence="4 5">
    <name type="scientific">Ligilactobacillus saerimneri</name>
    <dbReference type="NCBI Taxonomy" id="228229"/>
    <lineage>
        <taxon>Bacteria</taxon>
        <taxon>Bacillati</taxon>
        <taxon>Bacillota</taxon>
        <taxon>Bacilli</taxon>
        <taxon>Lactobacillales</taxon>
        <taxon>Lactobacillaceae</taxon>
        <taxon>Ligilactobacillus</taxon>
    </lineage>
</organism>
<dbReference type="SUPFAM" id="SSF51445">
    <property type="entry name" value="(Trans)glycosidases"/>
    <property type="match status" value="1"/>
</dbReference>
<sequence>MGLATATLLFLMPSAVSAARTDMVDVSNHNGYMTVGNFTAMRDRYGVKAVVTKISEGTYYHDYTARNNIATAQQAGLYINGYHFARYNNVPTAQAEARYAVAMARQDGLPTGAVLVADVESNSNNTDYWTMNQANNAFKQIVEQAGYRYDIYTMASWVNRKFNVNGGSGWIAQYPYNLTTNRWTNHHAWQFRSDQVFYGSSGVFDASQLYDDYYTGGQNKNAVISNGDTYHVKKNENKGSNEDYAQYGSFTVGTGLNIRTAPSLNGQVVGRYQAGDHFTYNHVYIREGYAWARYTTYSGRTVYAALGRMGGEEYGTRYKGNSTASKRVYVVRYGDTLGSIASRYGTTVNGIAQRNGIGNVNLIYPGQRLYL</sequence>
<dbReference type="Pfam" id="PF08460">
    <property type="entry name" value="SH3_5"/>
    <property type="match status" value="1"/>
</dbReference>
<dbReference type="SMART" id="SM00287">
    <property type="entry name" value="SH3b"/>
    <property type="match status" value="1"/>
</dbReference>
<dbReference type="GO" id="GO:0016052">
    <property type="term" value="P:carbohydrate catabolic process"/>
    <property type="evidence" value="ECO:0007669"/>
    <property type="project" value="TreeGrafter"/>
</dbReference>
<dbReference type="SUPFAM" id="SSF54106">
    <property type="entry name" value="LysM domain"/>
    <property type="match status" value="1"/>
</dbReference>
<reference evidence="4 5" key="1">
    <citation type="submission" date="2020-01" db="EMBL/GenBank/DDBJ databases">
        <title>Complete and circular genome sequences of six lactobacillus isolates from horses.</title>
        <authorList>
            <person name="Hassan H.M."/>
        </authorList>
    </citation>
    <scope>NUCLEOTIDE SEQUENCE [LARGE SCALE GENOMIC DNA]</scope>
    <source>
        <strain evidence="4 5">1A</strain>
    </source>
</reference>
<evidence type="ECO:0000256" key="2">
    <source>
        <dbReference type="SAM" id="SignalP"/>
    </source>
</evidence>
<evidence type="ECO:0000256" key="1">
    <source>
        <dbReference type="ARBA" id="ARBA00010646"/>
    </source>
</evidence>
<protein>
    <submittedName>
        <fullName evidence="4">LysM peptidoglycan-binding domain-containing protein</fullName>
    </submittedName>
</protein>
<dbReference type="KEGG" id="lsw:GTO87_03040"/>
<dbReference type="EMBL" id="CP047418">
    <property type="protein sequence ID" value="QLL78787.1"/>
    <property type="molecule type" value="Genomic_DNA"/>
</dbReference>
<comment type="similarity">
    <text evidence="1">Belongs to the glycosyl hydrolase 25 family.</text>
</comment>
<feature type="signal peptide" evidence="2">
    <location>
        <begin position="1"/>
        <end position="18"/>
    </location>
</feature>
<dbReference type="PROSITE" id="PS51782">
    <property type="entry name" value="LYSM"/>
    <property type="match status" value="1"/>
</dbReference>
<dbReference type="Pfam" id="PF01476">
    <property type="entry name" value="LysM"/>
    <property type="match status" value="1"/>
</dbReference>
<dbReference type="GO" id="GO:0016998">
    <property type="term" value="P:cell wall macromolecule catabolic process"/>
    <property type="evidence" value="ECO:0007669"/>
    <property type="project" value="InterPro"/>
</dbReference>
<dbReference type="Proteomes" id="UP000510886">
    <property type="component" value="Chromosome"/>
</dbReference>
<name>A0A7H9ENB5_9LACO</name>
<dbReference type="PROSITE" id="PS51904">
    <property type="entry name" value="GLYCOSYL_HYDROL_F25_2"/>
    <property type="match status" value="1"/>
</dbReference>
<dbReference type="SMART" id="SM00257">
    <property type="entry name" value="LysM"/>
    <property type="match status" value="1"/>
</dbReference>
<dbReference type="Gene3D" id="3.20.20.80">
    <property type="entry name" value="Glycosidases"/>
    <property type="match status" value="1"/>
</dbReference>
<dbReference type="InterPro" id="IPR018392">
    <property type="entry name" value="LysM"/>
</dbReference>
<dbReference type="Gene3D" id="2.30.30.40">
    <property type="entry name" value="SH3 Domains"/>
    <property type="match status" value="1"/>
</dbReference>
<dbReference type="Gene3D" id="3.10.350.10">
    <property type="entry name" value="LysM domain"/>
    <property type="match status" value="1"/>
</dbReference>
<dbReference type="InterPro" id="IPR036779">
    <property type="entry name" value="LysM_dom_sf"/>
</dbReference>
<feature type="domain" description="LysM" evidence="3">
    <location>
        <begin position="327"/>
        <end position="371"/>
    </location>
</feature>
<dbReference type="InterPro" id="IPR003646">
    <property type="entry name" value="SH3-like_bac-type"/>
</dbReference>
<keyword evidence="2" id="KW-0732">Signal</keyword>
<feature type="chain" id="PRO_5028871840" evidence="2">
    <location>
        <begin position="19"/>
        <end position="371"/>
    </location>
</feature>
<dbReference type="PANTHER" id="PTHR34135">
    <property type="entry name" value="LYSOZYME"/>
    <property type="match status" value="1"/>
</dbReference>
<dbReference type="CDD" id="cd00118">
    <property type="entry name" value="LysM"/>
    <property type="match status" value="1"/>
</dbReference>
<dbReference type="Pfam" id="PF01183">
    <property type="entry name" value="Glyco_hydro_25"/>
    <property type="match status" value="1"/>
</dbReference>
<evidence type="ECO:0000313" key="5">
    <source>
        <dbReference type="Proteomes" id="UP000510886"/>
    </source>
</evidence>
<dbReference type="GO" id="GO:0003796">
    <property type="term" value="F:lysozyme activity"/>
    <property type="evidence" value="ECO:0007669"/>
    <property type="project" value="InterPro"/>
</dbReference>
<dbReference type="InterPro" id="IPR002053">
    <property type="entry name" value="Glyco_hydro_25"/>
</dbReference>